<feature type="transmembrane region" description="Helical" evidence="15">
    <location>
        <begin position="524"/>
        <end position="550"/>
    </location>
</feature>
<evidence type="ECO:0000313" key="17">
    <source>
        <dbReference type="EMBL" id="KAK7575832.1"/>
    </source>
</evidence>
<dbReference type="Pfam" id="PF00520">
    <property type="entry name" value="Ion_trans"/>
    <property type="match status" value="1"/>
</dbReference>
<dbReference type="GO" id="GO:0034703">
    <property type="term" value="C:cation channel complex"/>
    <property type="evidence" value="ECO:0007669"/>
    <property type="project" value="UniProtKB-ARBA"/>
</dbReference>
<evidence type="ECO:0000256" key="15">
    <source>
        <dbReference type="SAM" id="Phobius"/>
    </source>
</evidence>
<dbReference type="InterPro" id="IPR005821">
    <property type="entry name" value="Ion_trans_dom"/>
</dbReference>
<evidence type="ECO:0000256" key="5">
    <source>
        <dbReference type="ARBA" id="ARBA00022673"/>
    </source>
</evidence>
<dbReference type="InterPro" id="IPR036770">
    <property type="entry name" value="Ankyrin_rpt-contain_sf"/>
</dbReference>
<feature type="region of interest" description="Disordered" evidence="14">
    <location>
        <begin position="888"/>
        <end position="907"/>
    </location>
</feature>
<dbReference type="GO" id="GO:0005886">
    <property type="term" value="C:plasma membrane"/>
    <property type="evidence" value="ECO:0007669"/>
    <property type="project" value="UniProtKB-SubCell"/>
</dbReference>
<feature type="compositionally biased region" description="Basic residues" evidence="14">
    <location>
        <begin position="891"/>
        <end position="904"/>
    </location>
</feature>
<evidence type="ECO:0000256" key="2">
    <source>
        <dbReference type="ARBA" id="ARBA00022448"/>
    </source>
</evidence>
<dbReference type="InterPro" id="IPR002110">
    <property type="entry name" value="Ankyrin_rpt"/>
</dbReference>
<keyword evidence="2" id="KW-0813">Transport</keyword>
<dbReference type="Gene3D" id="1.10.287.70">
    <property type="match status" value="1"/>
</dbReference>
<keyword evidence="3" id="KW-1003">Cell membrane</keyword>
<comment type="caution">
    <text evidence="17">The sequence shown here is derived from an EMBL/GenBank/DDBJ whole genome shotgun (WGS) entry which is preliminary data.</text>
</comment>
<dbReference type="EMBL" id="JBBCAQ010000036">
    <property type="protein sequence ID" value="KAK7575832.1"/>
    <property type="molecule type" value="Genomic_DNA"/>
</dbReference>
<sequence>MGASWCSFTKNDLNNASILDRVISQASSEDECLLYRLANYKKGGELIDAYTTGGQAKVEKFIREQFSAFMYNDGKGQIINRSEYLRWRFRNQNQVVLPIEACLSRHDPLGKWKDHEACWQMQYRGSLGETLLHVLIICDTKIHTKLARLLLKCFPRLSMDCVEGEEYLGASALHLAIAYNNNELVQELVEAKANVNQRAIGSFFLPRDQQRQHPSRHTDYEGLAYLGEFPLSWSACCANETVYNLLLDNGANPDLQDSFGNMILHMVVVGDKLDMFGYALRHPKVPAKNGIQNHAGLTPLTLACKLGRASVFREMLELSAIEFWRYSNITCSAYPLNALDTLLPNGRTNWNSALFIILNGTKEEHLDMLDGGIIQRLLEEKWKTFARRQFIKRLAILFVHLFMMSTAIYLRPQDPDKPLLGGMEWSDITRYCFEVGTVCGVLSYIIIQQGAEMLNQGFFEFIKQLPNEPAKAIFLLSNALILICIPFRLIGDKQTEEAILVFAVPGSWFLLMFFAGAVKLTGPFVTMVYLMITGDMLTFGIIYSIIIFGFSQSFYFLYKGSPGVEDSLFSTYSSTWMALFQITLGDYNYSELQSTIYPALSKTVFTLFMILVPILLLNMLIAMMGNTYAHVIEQSEKEWMKQWAKIVVALERAIKKNDAERYLEEYSIALGGPVDESSTEQPQRGVMVIKSKSKTRAKQRKGAVSNWKRVGKVTINELRKRNMTGEELRRLMWGRESLSTPIKNSNKANITETSNEPNTNSAFSGALSAALDVMAFTREIDIAEQHLPNTRKGSRDSYAMSASSPDIGNDPFRQLVLTADNPKAREKDLSNLAAAAAACVESDKLADQKASLCVPPTPNMSAKSDQCLIYMEQSDSDSFVKEHSLLGQQSRARRVRSAHMRNTRKGSTASLADIRKLYPTHYPDLETSSNASSLEMNANINPALFTPPMYQQNALSEHNSLFQKHNRRKRRPKTAKANRVAPTTNVPQRRGTSAHYVEDKACTEPPDPLEPWSIQGIKNMNVILAWKESDQESF</sequence>
<evidence type="ECO:0000256" key="1">
    <source>
        <dbReference type="ARBA" id="ARBA00004651"/>
    </source>
</evidence>
<evidence type="ECO:0000256" key="11">
    <source>
        <dbReference type="ARBA" id="ARBA00023136"/>
    </source>
</evidence>
<dbReference type="PANTHER" id="PTHR10582:SF2">
    <property type="entry name" value="INACTIVE"/>
    <property type="match status" value="1"/>
</dbReference>
<evidence type="ECO:0000256" key="3">
    <source>
        <dbReference type="ARBA" id="ARBA00022475"/>
    </source>
</evidence>
<evidence type="ECO:0000256" key="10">
    <source>
        <dbReference type="ARBA" id="ARBA00023065"/>
    </source>
</evidence>
<evidence type="ECO:0000313" key="18">
    <source>
        <dbReference type="Proteomes" id="UP001367676"/>
    </source>
</evidence>
<feature type="repeat" description="ANK" evidence="13">
    <location>
        <begin position="226"/>
        <end position="258"/>
    </location>
</feature>
<feature type="transmembrane region" description="Helical" evidence="15">
    <location>
        <begin position="390"/>
        <end position="410"/>
    </location>
</feature>
<keyword evidence="11 15" id="KW-0472">Membrane</keyword>
<keyword evidence="9 15" id="KW-1133">Transmembrane helix</keyword>
<dbReference type="SMART" id="SM00248">
    <property type="entry name" value="ANK"/>
    <property type="match status" value="5"/>
</dbReference>
<dbReference type="PROSITE" id="PS50088">
    <property type="entry name" value="ANK_REPEAT"/>
    <property type="match status" value="2"/>
</dbReference>
<dbReference type="Proteomes" id="UP001367676">
    <property type="component" value="Unassembled WGS sequence"/>
</dbReference>
<comment type="subcellular location">
    <subcellularLocation>
        <location evidence="1">Cell membrane</location>
        <topology evidence="1">Multi-pass membrane protein</topology>
    </subcellularLocation>
</comment>
<reference evidence="17 18" key="1">
    <citation type="submission" date="2024-03" db="EMBL/GenBank/DDBJ databases">
        <title>Adaptation during the transition from Ophiocordyceps entomopathogen to insect associate is accompanied by gene loss and intensified selection.</title>
        <authorList>
            <person name="Ward C.M."/>
            <person name="Onetto C.A."/>
            <person name="Borneman A.R."/>
        </authorList>
    </citation>
    <scope>NUCLEOTIDE SEQUENCE [LARGE SCALE GENOMIC DNA]</scope>
    <source>
        <strain evidence="17">AWRI1</strain>
        <tissue evidence="17">Single Adult Female</tissue>
    </source>
</reference>
<feature type="transmembrane region" description="Helical" evidence="15">
    <location>
        <begin position="604"/>
        <end position="625"/>
    </location>
</feature>
<feature type="transmembrane region" description="Helical" evidence="15">
    <location>
        <begin position="471"/>
        <end position="491"/>
    </location>
</feature>
<keyword evidence="4" id="KW-0109">Calcium transport</keyword>
<feature type="compositionally biased region" description="Polar residues" evidence="14">
    <location>
        <begin position="981"/>
        <end position="991"/>
    </location>
</feature>
<dbReference type="GO" id="GO:0098703">
    <property type="term" value="P:calcium ion import across plasma membrane"/>
    <property type="evidence" value="ECO:0007669"/>
    <property type="project" value="TreeGrafter"/>
</dbReference>
<evidence type="ECO:0000256" key="4">
    <source>
        <dbReference type="ARBA" id="ARBA00022568"/>
    </source>
</evidence>
<evidence type="ECO:0000256" key="9">
    <source>
        <dbReference type="ARBA" id="ARBA00022989"/>
    </source>
</evidence>
<gene>
    <name evidence="17" type="ORF">V9T40_012118</name>
</gene>
<keyword evidence="5" id="KW-0107">Calcium channel</keyword>
<evidence type="ECO:0000256" key="14">
    <source>
        <dbReference type="SAM" id="MobiDB-lite"/>
    </source>
</evidence>
<dbReference type="AlphaFoldDB" id="A0AAN9TJV2"/>
<dbReference type="SUPFAM" id="SSF48403">
    <property type="entry name" value="Ankyrin repeat"/>
    <property type="match status" value="1"/>
</dbReference>
<dbReference type="PROSITE" id="PS50297">
    <property type="entry name" value="ANK_REP_REGION"/>
    <property type="match status" value="1"/>
</dbReference>
<name>A0AAN9TJV2_9HEMI</name>
<dbReference type="FunFam" id="1.25.40.20:FF:000185">
    <property type="entry name" value="OSMotic avoidance abnormal family member"/>
    <property type="match status" value="1"/>
</dbReference>
<organism evidence="17 18">
    <name type="scientific">Parthenolecanium corni</name>
    <dbReference type="NCBI Taxonomy" id="536013"/>
    <lineage>
        <taxon>Eukaryota</taxon>
        <taxon>Metazoa</taxon>
        <taxon>Ecdysozoa</taxon>
        <taxon>Arthropoda</taxon>
        <taxon>Hexapoda</taxon>
        <taxon>Insecta</taxon>
        <taxon>Pterygota</taxon>
        <taxon>Neoptera</taxon>
        <taxon>Paraneoptera</taxon>
        <taxon>Hemiptera</taxon>
        <taxon>Sternorrhyncha</taxon>
        <taxon>Coccoidea</taxon>
        <taxon>Coccidae</taxon>
        <taxon>Parthenolecanium</taxon>
    </lineage>
</organism>
<proteinExistence type="predicted"/>
<feature type="domain" description="Ion transport" evidence="16">
    <location>
        <begin position="417"/>
        <end position="635"/>
    </location>
</feature>
<dbReference type="PANTHER" id="PTHR10582">
    <property type="entry name" value="TRANSIENT RECEPTOR POTENTIAL ION CHANNEL PROTEIN"/>
    <property type="match status" value="1"/>
</dbReference>
<evidence type="ECO:0000256" key="13">
    <source>
        <dbReference type="PROSITE-ProRule" id="PRU00023"/>
    </source>
</evidence>
<dbReference type="FunFam" id="1.10.287.70:FF:000132">
    <property type="entry name" value="OSMotic avoidance abnormal family member"/>
    <property type="match status" value="1"/>
</dbReference>
<dbReference type="GO" id="GO:0005262">
    <property type="term" value="F:calcium channel activity"/>
    <property type="evidence" value="ECO:0007669"/>
    <property type="project" value="UniProtKB-KW"/>
</dbReference>
<protein>
    <recommendedName>
        <fullName evidence="16">Ion transport domain-containing protein</fullName>
    </recommendedName>
</protein>
<accession>A0AAN9TJV2</accession>
<dbReference type="Gene3D" id="1.25.40.20">
    <property type="entry name" value="Ankyrin repeat-containing domain"/>
    <property type="match status" value="1"/>
</dbReference>
<evidence type="ECO:0000256" key="6">
    <source>
        <dbReference type="ARBA" id="ARBA00022692"/>
    </source>
</evidence>
<keyword evidence="18" id="KW-1185">Reference proteome</keyword>
<evidence type="ECO:0000256" key="7">
    <source>
        <dbReference type="ARBA" id="ARBA00022737"/>
    </source>
</evidence>
<evidence type="ECO:0000256" key="8">
    <source>
        <dbReference type="ARBA" id="ARBA00022837"/>
    </source>
</evidence>
<keyword evidence="6 15" id="KW-0812">Transmembrane</keyword>
<keyword evidence="13" id="KW-0040">ANK repeat</keyword>
<keyword evidence="8" id="KW-0106">Calcium</keyword>
<feature type="transmembrane region" description="Helical" evidence="15">
    <location>
        <begin position="498"/>
        <end position="518"/>
    </location>
</feature>
<keyword evidence="7" id="KW-0677">Repeat</keyword>
<dbReference type="Pfam" id="PF00023">
    <property type="entry name" value="Ank"/>
    <property type="match status" value="1"/>
</dbReference>
<feature type="compositionally biased region" description="Basic residues" evidence="14">
    <location>
        <begin position="964"/>
        <end position="976"/>
    </location>
</feature>
<dbReference type="InterPro" id="IPR024862">
    <property type="entry name" value="TRPV"/>
</dbReference>
<keyword evidence="10" id="KW-0406">Ion transport</keyword>
<keyword evidence="12" id="KW-0407">Ion channel</keyword>
<dbReference type="Pfam" id="PF12796">
    <property type="entry name" value="Ank_2"/>
    <property type="match status" value="1"/>
</dbReference>
<evidence type="ECO:0000256" key="12">
    <source>
        <dbReference type="ARBA" id="ARBA00023303"/>
    </source>
</evidence>
<feature type="repeat" description="ANK" evidence="13">
    <location>
        <begin position="168"/>
        <end position="200"/>
    </location>
</feature>
<evidence type="ECO:0000259" key="16">
    <source>
        <dbReference type="Pfam" id="PF00520"/>
    </source>
</evidence>
<feature type="region of interest" description="Disordered" evidence="14">
    <location>
        <begin position="962"/>
        <end position="995"/>
    </location>
</feature>